<dbReference type="SMART" id="SM00862">
    <property type="entry name" value="Trans_reg_C"/>
    <property type="match status" value="1"/>
</dbReference>
<organism evidence="10">
    <name type="scientific">Desulfitobacterium hafniense</name>
    <name type="common">Desulfitobacterium frappieri</name>
    <dbReference type="NCBI Taxonomy" id="49338"/>
    <lineage>
        <taxon>Bacteria</taxon>
        <taxon>Bacillati</taxon>
        <taxon>Bacillota</taxon>
        <taxon>Clostridia</taxon>
        <taxon>Eubacteriales</taxon>
        <taxon>Desulfitobacteriaceae</taxon>
        <taxon>Desulfitobacterium</taxon>
    </lineage>
</organism>
<dbReference type="Gene3D" id="1.10.10.10">
    <property type="entry name" value="Winged helix-like DNA-binding domain superfamily/Winged helix DNA-binding domain"/>
    <property type="match status" value="1"/>
</dbReference>
<name>A0A098B6E0_DESHA</name>
<keyword evidence="6" id="KW-0597">Phosphoprotein</keyword>
<evidence type="ECO:0000256" key="5">
    <source>
        <dbReference type="ARBA" id="ARBA00024867"/>
    </source>
</evidence>
<evidence type="ECO:0000256" key="1">
    <source>
        <dbReference type="ARBA" id="ARBA00018672"/>
    </source>
</evidence>
<evidence type="ECO:0000256" key="3">
    <source>
        <dbReference type="ARBA" id="ARBA00023125"/>
    </source>
</evidence>
<dbReference type="GO" id="GO:0032993">
    <property type="term" value="C:protein-DNA complex"/>
    <property type="evidence" value="ECO:0007669"/>
    <property type="project" value="TreeGrafter"/>
</dbReference>
<reference evidence="10" key="1">
    <citation type="submission" date="2014-07" db="EMBL/GenBank/DDBJ databases">
        <authorList>
            <person name="Hornung V.Bastian."/>
        </authorList>
    </citation>
    <scope>NUCLEOTIDE SEQUENCE</scope>
    <source>
        <strain evidence="10">PCE-S</strain>
    </source>
</reference>
<sequence>MCSPFQMEVNKKMTDEFTTLLIEDDRYISNFVAVSLKKEGYKVTVAESADEGLFLFTSNHPDMVLLDLGLPDKDGLEVIREIRGFSGTPILVVSAREQEKEKIEALDLGADDYITKPFHMGELLARIRAVKRRLQQQLAPPSLSVFSCDYLTVDYEKRQVLVDGNEVHLTPMEYKLLLLMIANKGKVLTHNYIVKEVWGYSETGDTKTIRVFMANLRRKIEKNIAKPRFILTEIGVGYRFVDE</sequence>
<dbReference type="InterPro" id="IPR036388">
    <property type="entry name" value="WH-like_DNA-bd_sf"/>
</dbReference>
<dbReference type="PATRIC" id="fig|49338.4.peg.4345"/>
<dbReference type="Gene3D" id="3.40.50.2300">
    <property type="match status" value="1"/>
</dbReference>
<dbReference type="InterPro" id="IPR011006">
    <property type="entry name" value="CheY-like_superfamily"/>
</dbReference>
<dbReference type="PANTHER" id="PTHR48111">
    <property type="entry name" value="REGULATOR OF RPOS"/>
    <property type="match status" value="1"/>
</dbReference>
<evidence type="ECO:0000256" key="7">
    <source>
        <dbReference type="PROSITE-ProRule" id="PRU01091"/>
    </source>
</evidence>
<comment type="function">
    <text evidence="5">May play the central regulatory role in sporulation. It may be an element of the effector pathway responsible for the activation of sporulation genes in response to nutritional stress. Spo0A may act in concert with spo0H (a sigma factor) to control the expression of some genes that are critical to the sporulation process.</text>
</comment>
<dbReference type="InterPro" id="IPR001867">
    <property type="entry name" value="OmpR/PhoB-type_DNA-bd"/>
</dbReference>
<feature type="domain" description="OmpR/PhoB-type" evidence="9">
    <location>
        <begin position="143"/>
        <end position="242"/>
    </location>
</feature>
<dbReference type="InterPro" id="IPR039420">
    <property type="entry name" value="WalR-like"/>
</dbReference>
<evidence type="ECO:0000256" key="6">
    <source>
        <dbReference type="PROSITE-ProRule" id="PRU00169"/>
    </source>
</evidence>
<dbReference type="PROSITE" id="PS51755">
    <property type="entry name" value="OMPR_PHOB"/>
    <property type="match status" value="1"/>
</dbReference>
<keyword evidence="3 7" id="KW-0238">DNA-binding</keyword>
<evidence type="ECO:0000256" key="4">
    <source>
        <dbReference type="ARBA" id="ARBA00023163"/>
    </source>
</evidence>
<dbReference type="GO" id="GO:0005829">
    <property type="term" value="C:cytosol"/>
    <property type="evidence" value="ECO:0007669"/>
    <property type="project" value="TreeGrafter"/>
</dbReference>
<gene>
    <name evidence="10" type="ORF">DPCES_4041</name>
</gene>
<feature type="domain" description="Response regulatory" evidence="8">
    <location>
        <begin position="18"/>
        <end position="131"/>
    </location>
</feature>
<dbReference type="Pfam" id="PF00486">
    <property type="entry name" value="Trans_reg_C"/>
    <property type="match status" value="1"/>
</dbReference>
<evidence type="ECO:0000256" key="2">
    <source>
        <dbReference type="ARBA" id="ARBA00023015"/>
    </source>
</evidence>
<dbReference type="InterPro" id="IPR001789">
    <property type="entry name" value="Sig_transdc_resp-reg_receiver"/>
</dbReference>
<proteinExistence type="predicted"/>
<dbReference type="CDD" id="cd00383">
    <property type="entry name" value="trans_reg_C"/>
    <property type="match status" value="1"/>
</dbReference>
<dbReference type="Gene3D" id="6.10.250.690">
    <property type="match status" value="1"/>
</dbReference>
<feature type="DNA-binding region" description="OmpR/PhoB-type" evidence="7">
    <location>
        <begin position="143"/>
        <end position="242"/>
    </location>
</feature>
<dbReference type="PANTHER" id="PTHR48111:SF50">
    <property type="entry name" value="KDP OPERON TRANSCRIPTIONAL REGULATORY PROTEIN KDPE"/>
    <property type="match status" value="1"/>
</dbReference>
<evidence type="ECO:0000259" key="8">
    <source>
        <dbReference type="PROSITE" id="PS50110"/>
    </source>
</evidence>
<evidence type="ECO:0000259" key="9">
    <source>
        <dbReference type="PROSITE" id="PS51755"/>
    </source>
</evidence>
<protein>
    <recommendedName>
        <fullName evidence="1">Stage 0 sporulation protein A homolog</fullName>
    </recommendedName>
</protein>
<dbReference type="GO" id="GO:0000976">
    <property type="term" value="F:transcription cis-regulatory region binding"/>
    <property type="evidence" value="ECO:0007669"/>
    <property type="project" value="TreeGrafter"/>
</dbReference>
<dbReference type="EMBL" id="LK996017">
    <property type="protein sequence ID" value="CDX03927.1"/>
    <property type="molecule type" value="Genomic_DNA"/>
</dbReference>
<dbReference type="SUPFAM" id="SSF52172">
    <property type="entry name" value="CheY-like"/>
    <property type="match status" value="1"/>
</dbReference>
<dbReference type="Pfam" id="PF00072">
    <property type="entry name" value="Response_reg"/>
    <property type="match status" value="1"/>
</dbReference>
<accession>A0A098B6E0</accession>
<dbReference type="GO" id="GO:0000156">
    <property type="term" value="F:phosphorelay response regulator activity"/>
    <property type="evidence" value="ECO:0007669"/>
    <property type="project" value="TreeGrafter"/>
</dbReference>
<keyword evidence="2" id="KW-0805">Transcription regulation</keyword>
<feature type="modified residue" description="4-aspartylphosphate" evidence="6">
    <location>
        <position position="67"/>
    </location>
</feature>
<dbReference type="PROSITE" id="PS50110">
    <property type="entry name" value="RESPONSE_REGULATORY"/>
    <property type="match status" value="1"/>
</dbReference>
<evidence type="ECO:0000313" key="10">
    <source>
        <dbReference type="EMBL" id="CDX03927.1"/>
    </source>
</evidence>
<dbReference type="CDD" id="cd17620">
    <property type="entry name" value="REC_OmpR_KdpE-like"/>
    <property type="match status" value="1"/>
</dbReference>
<dbReference type="GO" id="GO:0006355">
    <property type="term" value="P:regulation of DNA-templated transcription"/>
    <property type="evidence" value="ECO:0007669"/>
    <property type="project" value="InterPro"/>
</dbReference>
<keyword evidence="4" id="KW-0804">Transcription</keyword>
<dbReference type="SMART" id="SM00448">
    <property type="entry name" value="REC"/>
    <property type="match status" value="1"/>
</dbReference>
<dbReference type="AlphaFoldDB" id="A0A098B6E0"/>